<evidence type="ECO:0000259" key="1">
    <source>
        <dbReference type="PROSITE" id="PS51186"/>
    </source>
</evidence>
<protein>
    <submittedName>
        <fullName evidence="2">N-acetyltransferase</fullName>
    </submittedName>
</protein>
<feature type="domain" description="N-acetyltransferase" evidence="1">
    <location>
        <begin position="2"/>
        <end position="154"/>
    </location>
</feature>
<dbReference type="Pfam" id="PF13508">
    <property type="entry name" value="Acetyltransf_7"/>
    <property type="match status" value="1"/>
</dbReference>
<proteinExistence type="predicted"/>
<comment type="caution">
    <text evidence="2">The sequence shown here is derived from an EMBL/GenBank/DDBJ whole genome shotgun (WGS) entry which is preliminary data.</text>
</comment>
<accession>A0A401UIL6</accession>
<dbReference type="Gene3D" id="3.40.630.30">
    <property type="match status" value="1"/>
</dbReference>
<dbReference type="CDD" id="cd04301">
    <property type="entry name" value="NAT_SF"/>
    <property type="match status" value="1"/>
</dbReference>
<keyword evidence="3" id="KW-1185">Reference proteome</keyword>
<reference evidence="2 3" key="1">
    <citation type="submission" date="2018-11" db="EMBL/GenBank/DDBJ databases">
        <title>Genome sequencing and assembly of Clostridium tagluense strain A121.</title>
        <authorList>
            <person name="Murakami T."/>
            <person name="Segawa T."/>
            <person name="Shcherbakova V.A."/>
            <person name="Mori H."/>
            <person name="Yoshimura Y."/>
        </authorList>
    </citation>
    <scope>NUCLEOTIDE SEQUENCE [LARGE SCALE GENOMIC DNA]</scope>
    <source>
        <strain evidence="2 3">A121</strain>
    </source>
</reference>
<evidence type="ECO:0000313" key="3">
    <source>
        <dbReference type="Proteomes" id="UP000287872"/>
    </source>
</evidence>
<dbReference type="EMBL" id="BHYK01000004">
    <property type="protein sequence ID" value="GCD09368.1"/>
    <property type="molecule type" value="Genomic_DNA"/>
</dbReference>
<dbReference type="OrthoDB" id="9783470at2"/>
<dbReference type="RefSeq" id="WP_124998705.1">
    <property type="nucleotide sequence ID" value="NZ_BHYK01000004.1"/>
</dbReference>
<organism evidence="2 3">
    <name type="scientific">Clostridium tagluense</name>
    <dbReference type="NCBI Taxonomy" id="360422"/>
    <lineage>
        <taxon>Bacteria</taxon>
        <taxon>Bacillati</taxon>
        <taxon>Bacillota</taxon>
        <taxon>Clostridia</taxon>
        <taxon>Eubacteriales</taxon>
        <taxon>Clostridiaceae</taxon>
        <taxon>Clostridium</taxon>
    </lineage>
</organism>
<dbReference type="InterPro" id="IPR000182">
    <property type="entry name" value="GNAT_dom"/>
</dbReference>
<keyword evidence="2" id="KW-0808">Transferase</keyword>
<dbReference type="InterPro" id="IPR016181">
    <property type="entry name" value="Acyl_CoA_acyltransferase"/>
</dbReference>
<sequence>MITISKSTNNDEKQNITNSILRELPEWFGIEESIVEYVNKVKDTDYYVAYDSNIPIGFISIKSNNSYTSEIYVIGVKKEYHNRGIGKMFLQASQQVLINHKVKYLMVKTLGESHPDKHYKSTRAFYNKAGFYPLEEINEIWGEKNPCLIMIKSL</sequence>
<dbReference type="GO" id="GO:0016747">
    <property type="term" value="F:acyltransferase activity, transferring groups other than amino-acyl groups"/>
    <property type="evidence" value="ECO:0007669"/>
    <property type="project" value="InterPro"/>
</dbReference>
<dbReference type="AlphaFoldDB" id="A0A401UIL6"/>
<dbReference type="Proteomes" id="UP000287872">
    <property type="component" value="Unassembled WGS sequence"/>
</dbReference>
<evidence type="ECO:0000313" key="2">
    <source>
        <dbReference type="EMBL" id="GCD09368.1"/>
    </source>
</evidence>
<dbReference type="PROSITE" id="PS51186">
    <property type="entry name" value="GNAT"/>
    <property type="match status" value="1"/>
</dbReference>
<name>A0A401UIL6_9CLOT</name>
<dbReference type="SUPFAM" id="SSF55729">
    <property type="entry name" value="Acyl-CoA N-acyltransferases (Nat)"/>
    <property type="match status" value="1"/>
</dbReference>
<gene>
    <name evidence="2" type="ORF">Ctaglu_09910</name>
</gene>